<dbReference type="EMBL" id="JWZT01002658">
    <property type="protein sequence ID" value="KII68977.1"/>
    <property type="molecule type" value="Genomic_DNA"/>
</dbReference>
<organism evidence="2 3">
    <name type="scientific">Thelohanellus kitauei</name>
    <name type="common">Myxosporean</name>
    <dbReference type="NCBI Taxonomy" id="669202"/>
    <lineage>
        <taxon>Eukaryota</taxon>
        <taxon>Metazoa</taxon>
        <taxon>Cnidaria</taxon>
        <taxon>Myxozoa</taxon>
        <taxon>Myxosporea</taxon>
        <taxon>Bivalvulida</taxon>
        <taxon>Platysporina</taxon>
        <taxon>Myxobolidae</taxon>
        <taxon>Thelohanellus</taxon>
    </lineage>
</organism>
<protein>
    <submittedName>
        <fullName evidence="2">Uncharacterized protein</fullName>
    </submittedName>
</protein>
<evidence type="ECO:0000313" key="2">
    <source>
        <dbReference type="EMBL" id="KII68977.1"/>
    </source>
</evidence>
<feature type="compositionally biased region" description="Basic and acidic residues" evidence="1">
    <location>
        <begin position="40"/>
        <end position="54"/>
    </location>
</feature>
<gene>
    <name evidence="2" type="ORF">RF11_01542</name>
</gene>
<evidence type="ECO:0000313" key="3">
    <source>
        <dbReference type="Proteomes" id="UP000031668"/>
    </source>
</evidence>
<accession>A0A0C2N506</accession>
<reference evidence="2 3" key="1">
    <citation type="journal article" date="2014" name="Genome Biol. Evol.">
        <title>The genome of the myxosporean Thelohanellus kitauei shows adaptations to nutrient acquisition within its fish host.</title>
        <authorList>
            <person name="Yang Y."/>
            <person name="Xiong J."/>
            <person name="Zhou Z."/>
            <person name="Huo F."/>
            <person name="Miao W."/>
            <person name="Ran C."/>
            <person name="Liu Y."/>
            <person name="Zhang J."/>
            <person name="Feng J."/>
            <person name="Wang M."/>
            <person name="Wang M."/>
            <person name="Wang L."/>
            <person name="Yao B."/>
        </authorList>
    </citation>
    <scope>NUCLEOTIDE SEQUENCE [LARGE SCALE GENOMIC DNA]</scope>
    <source>
        <strain evidence="2">Wuqing</strain>
    </source>
</reference>
<name>A0A0C2N506_THEKT</name>
<feature type="compositionally biased region" description="Polar residues" evidence="1">
    <location>
        <begin position="21"/>
        <end position="39"/>
    </location>
</feature>
<proteinExistence type="predicted"/>
<evidence type="ECO:0000256" key="1">
    <source>
        <dbReference type="SAM" id="MobiDB-lite"/>
    </source>
</evidence>
<comment type="caution">
    <text evidence="2">The sequence shown here is derived from an EMBL/GenBank/DDBJ whole genome shotgun (WGS) entry which is preliminary data.</text>
</comment>
<dbReference type="Proteomes" id="UP000031668">
    <property type="component" value="Unassembled WGS sequence"/>
</dbReference>
<sequence>MTNTQGIPNDVSSLRLPNVDSLPTSGLSNENEGSGPQYSKSKENTKDEKVKISDNIESSESNPELPELSKCNDQSDHEYSNFDDKAAVSATIESSESKLKNRIITEPSIFTFPGVMNEDRQPPISDINYYAKFDPPYTFLEELVEIDEKLLNDQPIPDLFEENVERYPQYDDPFDDESNDEKTVYSEYIESLELKPEGNTDFKNVPKVLGIDTKAEEHQTNHIYLDYENFNITNIDIDILLDSSANVLKDSIKFDDKLFCDAVFVPSRRGASNSGHMCGTKKRYRCVVDGCGRVIASKENLKV</sequence>
<feature type="compositionally biased region" description="Low complexity" evidence="1">
    <location>
        <begin position="58"/>
        <end position="69"/>
    </location>
</feature>
<dbReference type="AlphaFoldDB" id="A0A0C2N506"/>
<feature type="compositionally biased region" description="Polar residues" evidence="1">
    <location>
        <begin position="1"/>
        <end position="12"/>
    </location>
</feature>
<feature type="region of interest" description="Disordered" evidence="1">
    <location>
        <begin position="1"/>
        <end position="79"/>
    </location>
</feature>
<keyword evidence="3" id="KW-1185">Reference proteome</keyword>